<evidence type="ECO:0000313" key="1">
    <source>
        <dbReference type="EMBL" id="SDA58283.1"/>
    </source>
</evidence>
<gene>
    <name evidence="1" type="ORF">SAMN02927914_01391</name>
</gene>
<dbReference type="AlphaFoldDB" id="A0A1G5WJN2"/>
<evidence type="ECO:0000313" key="2">
    <source>
        <dbReference type="Proteomes" id="UP000198588"/>
    </source>
</evidence>
<dbReference type="Proteomes" id="UP000198588">
    <property type="component" value="Unassembled WGS sequence"/>
</dbReference>
<accession>A0A1G5WJN2</accession>
<proteinExistence type="predicted"/>
<organism evidence="1 2">
    <name type="scientific">Mesorhizobium qingshengii</name>
    <dbReference type="NCBI Taxonomy" id="1165689"/>
    <lineage>
        <taxon>Bacteria</taxon>
        <taxon>Pseudomonadati</taxon>
        <taxon>Pseudomonadota</taxon>
        <taxon>Alphaproteobacteria</taxon>
        <taxon>Hyphomicrobiales</taxon>
        <taxon>Phyllobacteriaceae</taxon>
        <taxon>Mesorhizobium</taxon>
    </lineage>
</organism>
<protein>
    <submittedName>
        <fullName evidence="1">Uncharacterized protein</fullName>
    </submittedName>
</protein>
<name>A0A1G5WJN2_9HYPH</name>
<dbReference type="EMBL" id="FMXM01000004">
    <property type="protein sequence ID" value="SDA58283.1"/>
    <property type="molecule type" value="Genomic_DNA"/>
</dbReference>
<sequence length="123" mass="13397">MSSVLSTYTRAEMNQFPCLGKQMDALGVYGLSYKVQYRVSARRTFNLSDSFEYLFREGKAPGLAAAKGIPDFCFVQQAAFQQICDGLIDATASKPGLGRDSGQGQGLVVDMHAVEHAHQSDLL</sequence>
<reference evidence="1 2" key="1">
    <citation type="submission" date="2016-10" db="EMBL/GenBank/DDBJ databases">
        <authorList>
            <person name="de Groot N.N."/>
        </authorList>
    </citation>
    <scope>NUCLEOTIDE SEQUENCE [LARGE SCALE GENOMIC DNA]</scope>
    <source>
        <strain evidence="1 2">CGMCC 1.12097</strain>
    </source>
</reference>